<keyword evidence="8" id="KW-0969">Cilium</keyword>
<accession>A0AAE3B6M5</accession>
<feature type="domain" description="Flagellar basal body rod protein N-terminal" evidence="5">
    <location>
        <begin position="20"/>
        <end position="48"/>
    </location>
</feature>
<keyword evidence="9" id="KW-1185">Reference proteome</keyword>
<feature type="domain" description="Flagellar basal-body/hook protein C-terminal" evidence="6">
    <location>
        <begin position="207"/>
        <end position="251"/>
    </location>
</feature>
<dbReference type="GO" id="GO:0071978">
    <property type="term" value="P:bacterial-type flagellum-dependent swarming motility"/>
    <property type="evidence" value="ECO:0007669"/>
    <property type="project" value="TreeGrafter"/>
</dbReference>
<comment type="subcellular location">
    <subcellularLocation>
        <location evidence="1 4">Bacterial flagellum basal body</location>
    </subcellularLocation>
</comment>
<keyword evidence="8" id="KW-0282">Flagellum</keyword>
<dbReference type="Pfam" id="PF00460">
    <property type="entry name" value="Flg_bb_rod"/>
    <property type="match status" value="1"/>
</dbReference>
<dbReference type="Proteomes" id="UP000732193">
    <property type="component" value="Unassembled WGS sequence"/>
</dbReference>
<comment type="caution">
    <text evidence="8">The sequence shown here is derived from an EMBL/GenBank/DDBJ whole genome shotgun (WGS) entry which is preliminary data.</text>
</comment>
<dbReference type="InterPro" id="IPR037925">
    <property type="entry name" value="FlgE/F/G-like"/>
</dbReference>
<reference evidence="8 9" key="1">
    <citation type="submission" date="2021-01" db="EMBL/GenBank/DDBJ databases">
        <title>Diatom-associated Roseobacters Show Island Model of Population Structure.</title>
        <authorList>
            <person name="Qu L."/>
            <person name="Feng X."/>
            <person name="Chen Y."/>
            <person name="Li L."/>
            <person name="Wang X."/>
            <person name="Hu Z."/>
            <person name="Wang H."/>
            <person name="Luo H."/>
        </authorList>
    </citation>
    <scope>NUCLEOTIDE SEQUENCE [LARGE SCALE GENOMIC DNA]</scope>
    <source>
        <strain evidence="8 9">TR60-84</strain>
    </source>
</reference>
<dbReference type="SUPFAM" id="SSF117143">
    <property type="entry name" value="Flagellar hook protein flgE"/>
    <property type="match status" value="1"/>
</dbReference>
<evidence type="ECO:0000259" key="5">
    <source>
        <dbReference type="Pfam" id="PF00460"/>
    </source>
</evidence>
<evidence type="ECO:0000256" key="4">
    <source>
        <dbReference type="RuleBase" id="RU362116"/>
    </source>
</evidence>
<gene>
    <name evidence="8" type="ORF">JQV55_08410</name>
</gene>
<evidence type="ECO:0000256" key="2">
    <source>
        <dbReference type="ARBA" id="ARBA00009677"/>
    </source>
</evidence>
<dbReference type="InterPro" id="IPR020013">
    <property type="entry name" value="Flagellar_FlgE/F/G"/>
</dbReference>
<evidence type="ECO:0000256" key="1">
    <source>
        <dbReference type="ARBA" id="ARBA00004117"/>
    </source>
</evidence>
<organism evidence="8 9">
    <name type="scientific">Sulfitobacter geojensis</name>
    <dbReference type="NCBI Taxonomy" id="1342299"/>
    <lineage>
        <taxon>Bacteria</taxon>
        <taxon>Pseudomonadati</taxon>
        <taxon>Pseudomonadota</taxon>
        <taxon>Alphaproteobacteria</taxon>
        <taxon>Rhodobacterales</taxon>
        <taxon>Roseobacteraceae</taxon>
        <taxon>Sulfitobacter</taxon>
    </lineage>
</organism>
<sequence length="256" mass="26998">MNNFGVCPPEETVMSNIGYVSLSQATALERSMNMTAHNLANASTSGYKAINPLLESVEGAAASDGISYVVDKGTYLDLSSGPLTPTGNPLDIAVASEGWFSFQLDGGETGYSRHGQFVVDVDGQLKTSTGLPLLDAGGGPVTLPDDVGQDVVITTGGTITDPEGAVLGTIGVFKIEQEARMTPLGRGMYQLPPDAAAPQQVEDPKVKQGFVEGSNVQAVLEMTRLIDIQRAYENSVKLMTEDDSLTKTSIQRLGRV</sequence>
<evidence type="ECO:0000313" key="9">
    <source>
        <dbReference type="Proteomes" id="UP000732193"/>
    </source>
</evidence>
<evidence type="ECO:0000259" key="7">
    <source>
        <dbReference type="Pfam" id="PF22692"/>
    </source>
</evidence>
<evidence type="ECO:0000313" key="8">
    <source>
        <dbReference type="EMBL" id="MBM1713581.1"/>
    </source>
</evidence>
<dbReference type="PANTHER" id="PTHR30435">
    <property type="entry name" value="FLAGELLAR PROTEIN"/>
    <property type="match status" value="1"/>
</dbReference>
<dbReference type="InterPro" id="IPR053967">
    <property type="entry name" value="LlgE_F_G-like_D1"/>
</dbReference>
<name>A0AAE3B6M5_9RHOB</name>
<protein>
    <submittedName>
        <fullName evidence="8">Flagellar hook basal-body protein</fullName>
    </submittedName>
</protein>
<dbReference type="GO" id="GO:0009425">
    <property type="term" value="C:bacterial-type flagellum basal body"/>
    <property type="evidence" value="ECO:0007669"/>
    <property type="project" value="UniProtKB-SubCell"/>
</dbReference>
<feature type="domain" description="Flagellar hook protein FlgE/F/G-like D1" evidence="7">
    <location>
        <begin position="93"/>
        <end position="160"/>
    </location>
</feature>
<dbReference type="Pfam" id="PF06429">
    <property type="entry name" value="Flg_bbr_C"/>
    <property type="match status" value="1"/>
</dbReference>
<dbReference type="InterPro" id="IPR001444">
    <property type="entry name" value="Flag_bb_rod_N"/>
</dbReference>
<keyword evidence="8" id="KW-0966">Cell projection</keyword>
<dbReference type="PANTHER" id="PTHR30435:SF19">
    <property type="entry name" value="FLAGELLAR BASAL-BODY ROD PROTEIN FLGG"/>
    <property type="match status" value="1"/>
</dbReference>
<evidence type="ECO:0000256" key="3">
    <source>
        <dbReference type="ARBA" id="ARBA00023143"/>
    </source>
</evidence>
<dbReference type="InterPro" id="IPR010930">
    <property type="entry name" value="Flg_bb/hook_C_dom"/>
</dbReference>
<dbReference type="EMBL" id="JAFBRM010000002">
    <property type="protein sequence ID" value="MBM1713581.1"/>
    <property type="molecule type" value="Genomic_DNA"/>
</dbReference>
<evidence type="ECO:0000259" key="6">
    <source>
        <dbReference type="Pfam" id="PF06429"/>
    </source>
</evidence>
<dbReference type="NCBIfam" id="TIGR03506">
    <property type="entry name" value="FlgEFG_subfam"/>
    <property type="match status" value="1"/>
</dbReference>
<comment type="similarity">
    <text evidence="2 4">Belongs to the flagella basal body rod proteins family.</text>
</comment>
<proteinExistence type="inferred from homology"/>
<keyword evidence="3 4" id="KW-0975">Bacterial flagellum</keyword>
<dbReference type="AlphaFoldDB" id="A0AAE3B6M5"/>
<dbReference type="Pfam" id="PF22692">
    <property type="entry name" value="LlgE_F_G_D1"/>
    <property type="match status" value="1"/>
</dbReference>